<keyword evidence="3" id="KW-1185">Reference proteome</keyword>
<accession>A0ABM7V450</accession>
<evidence type="ECO:0000313" key="3">
    <source>
        <dbReference type="Proteomes" id="UP001319867"/>
    </source>
</evidence>
<name>A0ABM7V450_9FLAO</name>
<feature type="transmembrane region" description="Helical" evidence="1">
    <location>
        <begin position="35"/>
        <end position="53"/>
    </location>
</feature>
<feature type="transmembrane region" description="Helical" evidence="1">
    <location>
        <begin position="60"/>
        <end position="85"/>
    </location>
</feature>
<protein>
    <submittedName>
        <fullName evidence="2">Uncharacterized protein</fullName>
    </submittedName>
</protein>
<keyword evidence="1" id="KW-0472">Membrane</keyword>
<evidence type="ECO:0000313" key="2">
    <source>
        <dbReference type="EMBL" id="BDB54301.1"/>
    </source>
</evidence>
<proteinExistence type="predicted"/>
<dbReference type="EMBL" id="AP025184">
    <property type="protein sequence ID" value="BDB54301.1"/>
    <property type="molecule type" value="Genomic_DNA"/>
</dbReference>
<evidence type="ECO:0000256" key="1">
    <source>
        <dbReference type="SAM" id="Phobius"/>
    </source>
</evidence>
<reference evidence="2 3" key="1">
    <citation type="journal article" date="2022" name="Int. J. Syst. Evol. Microbiol.">
        <title>Flavobacterium ammonificans sp. nov. and Flavobacterium ammoniigenes sp. nov., ammonifying bacteria isolated from surface river water.</title>
        <authorList>
            <person name="Watanabe K."/>
            <person name="Kitamura T."/>
            <person name="Ogata Y."/>
            <person name="Shindo C."/>
            <person name="Suda W."/>
        </authorList>
    </citation>
    <scope>NUCLEOTIDE SEQUENCE [LARGE SCALE GENOMIC DNA]</scope>
    <source>
        <strain evidence="2 3">GENT5</strain>
    </source>
</reference>
<dbReference type="RefSeq" id="WP_229318043.1">
    <property type="nucleotide sequence ID" value="NZ_AP025184.1"/>
</dbReference>
<keyword evidence="1" id="KW-1133">Transmembrane helix</keyword>
<gene>
    <name evidence="2" type="ORF">GENT5_06060</name>
</gene>
<dbReference type="Proteomes" id="UP001319867">
    <property type="component" value="Chromosome"/>
</dbReference>
<sequence length="92" mass="10474">MINKKWAVFSPLLLLLIPLIGMLFSNEVNWSFFDFIIMGILILVMSFGIKLVLKTTPKRMYRILIIGIILILFLLVWAELAVGVFETPFAGS</sequence>
<organism evidence="2 3">
    <name type="scientific">Flavobacterium ammoniigenes</name>
    <dbReference type="NCBI Taxonomy" id="1751095"/>
    <lineage>
        <taxon>Bacteria</taxon>
        <taxon>Pseudomonadati</taxon>
        <taxon>Bacteroidota</taxon>
        <taxon>Flavobacteriia</taxon>
        <taxon>Flavobacteriales</taxon>
        <taxon>Flavobacteriaceae</taxon>
        <taxon>Flavobacterium</taxon>
    </lineage>
</organism>
<reference evidence="2 3" key="2">
    <citation type="journal article" date="2022" name="Microorganisms">
        <title>Complete Genome Sequences of Two Flavobacterium ammonificans Strains and a Flavobacterium ammoniigenes Strain of Ammonifying Bacterioplankton Isolated from Surface River Water.</title>
        <authorList>
            <person name="Suda W."/>
            <person name="Ogata Y."/>
            <person name="Shindo C."/>
            <person name="Watanabe K."/>
        </authorList>
    </citation>
    <scope>NUCLEOTIDE SEQUENCE [LARGE SCALE GENOMIC DNA]</scope>
    <source>
        <strain evidence="2 3">GENT5</strain>
    </source>
</reference>
<keyword evidence="1" id="KW-0812">Transmembrane</keyword>